<dbReference type="Gene3D" id="3.40.50.1110">
    <property type="entry name" value="SGNH hydrolase"/>
    <property type="match status" value="1"/>
</dbReference>
<reference evidence="3 4" key="1">
    <citation type="submission" date="2019-12" db="EMBL/GenBank/DDBJ databases">
        <authorList>
            <person name="Floudas D."/>
            <person name="Bentzer J."/>
            <person name="Ahren D."/>
            <person name="Johansson T."/>
            <person name="Persson P."/>
            <person name="Tunlid A."/>
        </authorList>
    </citation>
    <scope>NUCLEOTIDE SEQUENCE [LARGE SCALE GENOMIC DNA]</scope>
    <source>
        <strain evidence="3 4">CBS 102.39</strain>
    </source>
</reference>
<keyword evidence="1" id="KW-0472">Membrane</keyword>
<organism evidence="3 4">
    <name type="scientific">Agrocybe pediades</name>
    <dbReference type="NCBI Taxonomy" id="84607"/>
    <lineage>
        <taxon>Eukaryota</taxon>
        <taxon>Fungi</taxon>
        <taxon>Dikarya</taxon>
        <taxon>Basidiomycota</taxon>
        <taxon>Agaricomycotina</taxon>
        <taxon>Agaricomycetes</taxon>
        <taxon>Agaricomycetidae</taxon>
        <taxon>Agaricales</taxon>
        <taxon>Agaricineae</taxon>
        <taxon>Strophariaceae</taxon>
        <taxon>Agrocybe</taxon>
    </lineage>
</organism>
<evidence type="ECO:0000313" key="3">
    <source>
        <dbReference type="EMBL" id="KAF4609701.1"/>
    </source>
</evidence>
<keyword evidence="1" id="KW-1133">Transmembrane helix</keyword>
<dbReference type="CDD" id="cd01830">
    <property type="entry name" value="XynE_like"/>
    <property type="match status" value="1"/>
</dbReference>
<dbReference type="Pfam" id="PF13472">
    <property type="entry name" value="Lipase_GDSL_2"/>
    <property type="match status" value="1"/>
</dbReference>
<protein>
    <recommendedName>
        <fullName evidence="2">SGNH hydrolase-type esterase domain-containing protein</fullName>
    </recommendedName>
</protein>
<evidence type="ECO:0000256" key="1">
    <source>
        <dbReference type="SAM" id="Phobius"/>
    </source>
</evidence>
<keyword evidence="4" id="KW-1185">Reference proteome</keyword>
<feature type="domain" description="SGNH hydrolase-type esterase" evidence="2">
    <location>
        <begin position="244"/>
        <end position="438"/>
    </location>
</feature>
<name>A0A8H4VHD2_9AGAR</name>
<dbReference type="InterPro" id="IPR053140">
    <property type="entry name" value="GDSL_Rv0518-like"/>
</dbReference>
<feature type="transmembrane region" description="Helical" evidence="1">
    <location>
        <begin position="21"/>
        <end position="43"/>
    </location>
</feature>
<evidence type="ECO:0000313" key="4">
    <source>
        <dbReference type="Proteomes" id="UP000521872"/>
    </source>
</evidence>
<dbReference type="PANTHER" id="PTHR43784">
    <property type="entry name" value="GDSL-LIKE LIPASE/ACYLHYDROLASE, PUTATIVE (AFU_ORTHOLOGUE AFUA_2G00820)-RELATED"/>
    <property type="match status" value="1"/>
</dbReference>
<evidence type="ECO:0000259" key="2">
    <source>
        <dbReference type="Pfam" id="PF13472"/>
    </source>
</evidence>
<dbReference type="InterPro" id="IPR036514">
    <property type="entry name" value="SGNH_hydro_sf"/>
</dbReference>
<accession>A0A8H4VHD2</accession>
<dbReference type="PANTHER" id="PTHR43784:SF3">
    <property type="entry name" value="GDSL FAMILY LIPASE"/>
    <property type="match status" value="1"/>
</dbReference>
<dbReference type="InterPro" id="IPR013830">
    <property type="entry name" value="SGNH_hydro"/>
</dbReference>
<comment type="caution">
    <text evidence="3">The sequence shown here is derived from an EMBL/GenBank/DDBJ whole genome shotgun (WGS) entry which is preliminary data.</text>
</comment>
<keyword evidence="1" id="KW-0812">Transmembrane</keyword>
<sequence>MRVCSLANSQPQPESAKQTMGALRVVLALFVSLLSVANVVYAVGPPAPPKPPQVPAGHWVDTWVSMPQLTEPANLPPPPFNQTNLVFHNSTIRQTIHTSIGGDQIRLRISNVFGGSDLPITAVTIALPANGAAGTSAIQTNTLQTVTFSGNSSVVIPNGALVVSDPLTFTVKPQSMLAVTLFTAQGQTTNSITSHPGSRTTSWFSFGNSVSAANLTDATSVAHWYFLSALEVWAPKNVGALAIVGDSITDGRGSTDNTNNRWPDLVLAKMQANPATRNIAVVNQAAGGNRILADGLGPNALGRIDRDVLAQSGVKYAMIFEGVNDIGTAPATPDAQQAIGDRVIWSLKQIATRVHTMGIPIFAATITPFSGDPTIQPYSSPVREATRVRVNDFIKNSGTFDAVVDFDKILADPANPSQLNPKFDSGDFLHPNPAGYQAVADAFPLDIFNIVSPKNNFS</sequence>
<dbReference type="SUPFAM" id="SSF52266">
    <property type="entry name" value="SGNH hydrolase"/>
    <property type="match status" value="1"/>
</dbReference>
<dbReference type="AlphaFoldDB" id="A0A8H4VHD2"/>
<dbReference type="Proteomes" id="UP000521872">
    <property type="component" value="Unassembled WGS sequence"/>
</dbReference>
<proteinExistence type="predicted"/>
<gene>
    <name evidence="3" type="ORF">D9613_012067</name>
</gene>
<dbReference type="EMBL" id="JAACJL010000060">
    <property type="protein sequence ID" value="KAF4609701.1"/>
    <property type="molecule type" value="Genomic_DNA"/>
</dbReference>